<sequence>MSVKEYALKFTQLSRYAPNMVSDPRVRMSKFVSDVSHMVVKRCRTAMLINEMKFFHLMVHAQQIEEDKLKERSSKVKKTRTGDGDFSHSTSDGHGRFEFRQRFSGQGSSNDPPLFSKDNVPNPRPQGGNGSAFSLPTCTKCGRKHECRFLAGSNAYFGCGNTNHKIRDCPSISKNERDKHQRAQPNRSSGSSGSQKQNRFYALQIRHEQEGSPVMVTDVLLNYFYVSTPIGESIVAKGVYRNCPVSLSFRVTHIDLVELDMLDFNVILGMDWLNSCYASIDCRTRTVKFQFPNEPKSRKEENLCRKVGFVSCIKARNMISKGCIYHLVRLSDMDSKTPTFQLVRVVNEFLEVFPDDLPGIPPEREIDFGVDLLLNMKPISILPYLMNPTELKDLKEQLKDLLNKGFTDRVSLYGVL</sequence>
<dbReference type="Proteomes" id="UP001234989">
    <property type="component" value="Chromosome 4"/>
</dbReference>
<feature type="compositionally biased region" description="Polar residues" evidence="1">
    <location>
        <begin position="183"/>
        <end position="196"/>
    </location>
</feature>
<dbReference type="CDD" id="cd00303">
    <property type="entry name" value="retropepsin_like"/>
    <property type="match status" value="1"/>
</dbReference>
<dbReference type="Gene3D" id="2.40.70.10">
    <property type="entry name" value="Acid Proteases"/>
    <property type="match status" value="1"/>
</dbReference>
<dbReference type="PANTHER" id="PTHR15503">
    <property type="entry name" value="LDOC1 RELATED"/>
    <property type="match status" value="1"/>
</dbReference>
<proteinExistence type="predicted"/>
<feature type="compositionally biased region" description="Basic and acidic residues" evidence="1">
    <location>
        <begin position="68"/>
        <end position="101"/>
    </location>
</feature>
<evidence type="ECO:0000313" key="2">
    <source>
        <dbReference type="EMBL" id="WMV25494.1"/>
    </source>
</evidence>
<dbReference type="Pfam" id="PF08284">
    <property type="entry name" value="RVP_2"/>
    <property type="match status" value="1"/>
</dbReference>
<dbReference type="InterPro" id="IPR032567">
    <property type="entry name" value="RTL1-rel"/>
</dbReference>
<reference evidence="2" key="1">
    <citation type="submission" date="2023-08" db="EMBL/GenBank/DDBJ databases">
        <title>A de novo genome assembly of Solanum verrucosum Schlechtendal, a Mexican diploid species geographically isolated from the other diploid A-genome species in potato relatives.</title>
        <authorList>
            <person name="Hosaka K."/>
        </authorList>
    </citation>
    <scope>NUCLEOTIDE SEQUENCE</scope>
    <source>
        <tissue evidence="2">Young leaves</tissue>
    </source>
</reference>
<feature type="region of interest" description="Disordered" evidence="1">
    <location>
        <begin position="68"/>
        <end position="134"/>
    </location>
</feature>
<gene>
    <name evidence="2" type="ORF">MTR67_018879</name>
</gene>
<organism evidence="2 3">
    <name type="scientific">Solanum verrucosum</name>
    <dbReference type="NCBI Taxonomy" id="315347"/>
    <lineage>
        <taxon>Eukaryota</taxon>
        <taxon>Viridiplantae</taxon>
        <taxon>Streptophyta</taxon>
        <taxon>Embryophyta</taxon>
        <taxon>Tracheophyta</taxon>
        <taxon>Spermatophyta</taxon>
        <taxon>Magnoliopsida</taxon>
        <taxon>eudicotyledons</taxon>
        <taxon>Gunneridae</taxon>
        <taxon>Pentapetalae</taxon>
        <taxon>asterids</taxon>
        <taxon>lamiids</taxon>
        <taxon>Solanales</taxon>
        <taxon>Solanaceae</taxon>
        <taxon>Solanoideae</taxon>
        <taxon>Solaneae</taxon>
        <taxon>Solanum</taxon>
    </lineage>
</organism>
<accession>A0AAF0TN18</accession>
<name>A0AAF0TN18_SOLVR</name>
<dbReference type="AlphaFoldDB" id="A0AAF0TN18"/>
<dbReference type="SUPFAM" id="SSF56672">
    <property type="entry name" value="DNA/RNA polymerases"/>
    <property type="match status" value="1"/>
</dbReference>
<evidence type="ECO:0008006" key="4">
    <source>
        <dbReference type="Google" id="ProtNLM"/>
    </source>
</evidence>
<evidence type="ECO:0000256" key="1">
    <source>
        <dbReference type="SAM" id="MobiDB-lite"/>
    </source>
</evidence>
<dbReference type="InterPro" id="IPR043502">
    <property type="entry name" value="DNA/RNA_pol_sf"/>
</dbReference>
<dbReference type="InterPro" id="IPR021109">
    <property type="entry name" value="Peptidase_aspartic_dom_sf"/>
</dbReference>
<keyword evidence="3" id="KW-1185">Reference proteome</keyword>
<evidence type="ECO:0000313" key="3">
    <source>
        <dbReference type="Proteomes" id="UP001234989"/>
    </source>
</evidence>
<feature type="region of interest" description="Disordered" evidence="1">
    <location>
        <begin position="175"/>
        <end position="196"/>
    </location>
</feature>
<dbReference type="EMBL" id="CP133615">
    <property type="protein sequence ID" value="WMV25494.1"/>
    <property type="molecule type" value="Genomic_DNA"/>
</dbReference>
<dbReference type="PANTHER" id="PTHR15503:SF45">
    <property type="entry name" value="RNA-DIRECTED DNA POLYMERASE HOMOLOG"/>
    <property type="match status" value="1"/>
</dbReference>
<protein>
    <recommendedName>
        <fullName evidence="4">Gag-pol polyprotein</fullName>
    </recommendedName>
</protein>